<comment type="subunit">
    <text evidence="4 10">Homotrimer.</text>
</comment>
<dbReference type="GO" id="GO:0008948">
    <property type="term" value="F:oxaloacetate decarboxylase activity"/>
    <property type="evidence" value="ECO:0007669"/>
    <property type="project" value="UniProtKB-EC"/>
</dbReference>
<dbReference type="Proteomes" id="UP000246569">
    <property type="component" value="Unassembled WGS sequence"/>
</dbReference>
<organism evidence="11 12">
    <name type="scientific">Plasticicumulans acidivorans</name>
    <dbReference type="NCBI Taxonomy" id="886464"/>
    <lineage>
        <taxon>Bacteria</taxon>
        <taxon>Pseudomonadati</taxon>
        <taxon>Pseudomonadota</taxon>
        <taxon>Gammaproteobacteria</taxon>
        <taxon>Candidatus Competibacteraceae</taxon>
        <taxon>Plasticicumulans</taxon>
    </lineage>
</organism>
<evidence type="ECO:0000256" key="1">
    <source>
        <dbReference type="ARBA" id="ARBA00001342"/>
    </source>
</evidence>
<evidence type="ECO:0000256" key="4">
    <source>
        <dbReference type="ARBA" id="ARBA00011233"/>
    </source>
</evidence>
<dbReference type="NCBIfam" id="NF006875">
    <property type="entry name" value="PRK09372.1"/>
    <property type="match status" value="1"/>
</dbReference>
<gene>
    <name evidence="11" type="ORF">C7443_112107</name>
</gene>
<dbReference type="InterPro" id="IPR036704">
    <property type="entry name" value="RraA/RraA-like_sf"/>
</dbReference>
<dbReference type="OrthoDB" id="943692at2"/>
<dbReference type="GO" id="GO:0046872">
    <property type="term" value="F:metal ion binding"/>
    <property type="evidence" value="ECO:0007669"/>
    <property type="project" value="UniProtKB-KW"/>
</dbReference>
<feature type="binding site" evidence="9">
    <location>
        <position position="98"/>
    </location>
    <ligand>
        <name>Mg(2+)</name>
        <dbReference type="ChEBI" id="CHEBI:18420"/>
    </ligand>
</feature>
<keyword evidence="5 9" id="KW-0479">Metal-binding</keyword>
<protein>
    <recommendedName>
        <fullName evidence="10">4-hydroxy-4-methyl-2-oxoglutarate aldolase</fullName>
        <shortName evidence="10">HMG aldolase</shortName>
        <ecNumber evidence="10">4.1.1.112</ecNumber>
        <ecNumber evidence="10">4.1.3.17</ecNumber>
    </recommendedName>
    <alternativeName>
        <fullName evidence="10">Oxaloacetate decarboxylase</fullName>
    </alternativeName>
</protein>
<comment type="caution">
    <text evidence="11">The sequence shown here is derived from an EMBL/GenBank/DDBJ whole genome shotgun (WGS) entry which is preliminary data.</text>
</comment>
<feature type="binding site" evidence="9">
    <location>
        <begin position="75"/>
        <end position="78"/>
    </location>
    <ligand>
        <name>substrate</name>
    </ligand>
</feature>
<accession>A0A317MSK9</accession>
<dbReference type="InterPro" id="IPR005493">
    <property type="entry name" value="RraA/RraA-like"/>
</dbReference>
<dbReference type="NCBIfam" id="TIGR01935">
    <property type="entry name" value="NOT-MenG"/>
    <property type="match status" value="1"/>
</dbReference>
<dbReference type="AlphaFoldDB" id="A0A317MSK9"/>
<dbReference type="CDD" id="cd16841">
    <property type="entry name" value="RraA_family"/>
    <property type="match status" value="1"/>
</dbReference>
<dbReference type="GO" id="GO:0047443">
    <property type="term" value="F:4-hydroxy-4-methyl-2-oxoglutarate aldolase activity"/>
    <property type="evidence" value="ECO:0007669"/>
    <property type="project" value="UniProtKB-EC"/>
</dbReference>
<dbReference type="InterPro" id="IPR010203">
    <property type="entry name" value="RraA"/>
</dbReference>
<evidence type="ECO:0000256" key="10">
    <source>
        <dbReference type="RuleBase" id="RU004338"/>
    </source>
</evidence>
<dbReference type="PANTHER" id="PTHR33254">
    <property type="entry name" value="4-HYDROXY-4-METHYL-2-OXOGLUTARATE ALDOLASE 3-RELATED"/>
    <property type="match status" value="1"/>
</dbReference>
<comment type="cofactor">
    <cofactor evidence="9">
        <name>Mg(2+)</name>
        <dbReference type="ChEBI" id="CHEBI:18420"/>
    </cofactor>
</comment>
<dbReference type="RefSeq" id="WP_110019941.1">
    <property type="nucleotide sequence ID" value="NZ_QGTJ01000012.1"/>
</dbReference>
<keyword evidence="6 10" id="KW-0456">Lyase</keyword>
<comment type="catalytic activity">
    <reaction evidence="1 10">
        <text>4-hydroxy-4-methyl-2-oxoglutarate = 2 pyruvate</text>
        <dbReference type="Rhea" id="RHEA:22748"/>
        <dbReference type="ChEBI" id="CHEBI:15361"/>
        <dbReference type="ChEBI" id="CHEBI:58276"/>
        <dbReference type="EC" id="4.1.3.17"/>
    </reaction>
</comment>
<evidence type="ECO:0000256" key="2">
    <source>
        <dbReference type="ARBA" id="ARBA00001968"/>
    </source>
</evidence>
<evidence type="ECO:0000256" key="5">
    <source>
        <dbReference type="ARBA" id="ARBA00022723"/>
    </source>
</evidence>
<comment type="cofactor">
    <cofactor evidence="2 10">
        <name>a divalent metal cation</name>
        <dbReference type="ChEBI" id="CHEBI:60240"/>
    </cofactor>
</comment>
<keyword evidence="12" id="KW-1185">Reference proteome</keyword>
<name>A0A317MSK9_9GAMM</name>
<keyword evidence="9" id="KW-0460">Magnesium</keyword>
<sequence>MGFKTCDLCDEHADKLQIAEPVFGDYGGDISFFGPISTLKAFEDNSLVRKALDEKGEGRVLVIDGGASMRCAMLGDQLAALAEKNGWAGVIVNGCIRDSAAIAETGIGVKALGVHPLKTVKRNEGQRDIVVRFAGVSFVPGQIVYCDEDGLIISEQPLF</sequence>
<evidence type="ECO:0000313" key="11">
    <source>
        <dbReference type="EMBL" id="PWV59108.1"/>
    </source>
</evidence>
<feature type="binding site" evidence="9">
    <location>
        <position position="97"/>
    </location>
    <ligand>
        <name>substrate</name>
    </ligand>
</feature>
<evidence type="ECO:0000256" key="3">
    <source>
        <dbReference type="ARBA" id="ARBA00008621"/>
    </source>
</evidence>
<dbReference type="EC" id="4.1.1.112" evidence="10"/>
<evidence type="ECO:0000256" key="8">
    <source>
        <dbReference type="ARBA" id="ARBA00047973"/>
    </source>
</evidence>
<comment type="similarity">
    <text evidence="3 10">Belongs to the class II aldolase/RraA-like family.</text>
</comment>
<dbReference type="GO" id="GO:0051252">
    <property type="term" value="P:regulation of RNA metabolic process"/>
    <property type="evidence" value="ECO:0007669"/>
    <property type="project" value="InterPro"/>
</dbReference>
<dbReference type="Pfam" id="PF03737">
    <property type="entry name" value="RraA-like"/>
    <property type="match status" value="1"/>
</dbReference>
<comment type="function">
    <text evidence="7 10">Catalyzes the aldol cleavage of 4-hydroxy-4-methyl-2-oxoglutarate (HMG) into 2 molecules of pyruvate. Also contains a secondary oxaloacetate (OAA) decarboxylase activity due to the common pyruvate enolate transition state formed following C-C bond cleavage in the retro-aldol and decarboxylation reactions.</text>
</comment>
<evidence type="ECO:0000256" key="7">
    <source>
        <dbReference type="ARBA" id="ARBA00025046"/>
    </source>
</evidence>
<evidence type="ECO:0000256" key="9">
    <source>
        <dbReference type="PIRSR" id="PIRSR605493-1"/>
    </source>
</evidence>
<dbReference type="EMBL" id="QGTJ01000012">
    <property type="protein sequence ID" value="PWV59108.1"/>
    <property type="molecule type" value="Genomic_DNA"/>
</dbReference>
<dbReference type="SUPFAM" id="SSF89562">
    <property type="entry name" value="RraA-like"/>
    <property type="match status" value="1"/>
</dbReference>
<dbReference type="GO" id="GO:0008428">
    <property type="term" value="F:ribonuclease inhibitor activity"/>
    <property type="evidence" value="ECO:0007669"/>
    <property type="project" value="InterPro"/>
</dbReference>
<dbReference type="EC" id="4.1.3.17" evidence="10"/>
<proteinExistence type="inferred from homology"/>
<evidence type="ECO:0000313" key="12">
    <source>
        <dbReference type="Proteomes" id="UP000246569"/>
    </source>
</evidence>
<dbReference type="PANTHER" id="PTHR33254:SF4">
    <property type="entry name" value="4-HYDROXY-4-METHYL-2-OXOGLUTARATE ALDOLASE 3-RELATED"/>
    <property type="match status" value="1"/>
</dbReference>
<reference evidence="11 12" key="1">
    <citation type="submission" date="2018-05" db="EMBL/GenBank/DDBJ databases">
        <title>Genomic Encyclopedia of Type Strains, Phase IV (KMG-IV): sequencing the most valuable type-strain genomes for metagenomic binning, comparative biology and taxonomic classification.</title>
        <authorList>
            <person name="Goeker M."/>
        </authorList>
    </citation>
    <scope>NUCLEOTIDE SEQUENCE [LARGE SCALE GENOMIC DNA]</scope>
    <source>
        <strain evidence="11 12">DSM 23606</strain>
    </source>
</reference>
<dbReference type="Gene3D" id="3.50.30.40">
    <property type="entry name" value="Ribonuclease E inhibitor RraA/RraA-like"/>
    <property type="match status" value="1"/>
</dbReference>
<comment type="catalytic activity">
    <reaction evidence="8 10">
        <text>oxaloacetate + H(+) = pyruvate + CO2</text>
        <dbReference type="Rhea" id="RHEA:15641"/>
        <dbReference type="ChEBI" id="CHEBI:15361"/>
        <dbReference type="ChEBI" id="CHEBI:15378"/>
        <dbReference type="ChEBI" id="CHEBI:16452"/>
        <dbReference type="ChEBI" id="CHEBI:16526"/>
        <dbReference type="EC" id="4.1.1.112"/>
    </reaction>
</comment>
<evidence type="ECO:0000256" key="6">
    <source>
        <dbReference type="ARBA" id="ARBA00023239"/>
    </source>
</evidence>